<dbReference type="OrthoDB" id="9871361at2759"/>
<name>A0A8T2JU13_9PIPI</name>
<feature type="region of interest" description="Disordered" evidence="1">
    <location>
        <begin position="1"/>
        <end position="23"/>
    </location>
</feature>
<dbReference type="AlphaFoldDB" id="A0A8T2JU13"/>
<dbReference type="GO" id="GO:0090200">
    <property type="term" value="P:positive regulation of release of cytochrome c from mitochondria"/>
    <property type="evidence" value="ECO:0007669"/>
    <property type="project" value="InterPro"/>
</dbReference>
<keyword evidence="3" id="KW-1185">Reference proteome</keyword>
<dbReference type="GO" id="GO:0043065">
    <property type="term" value="P:positive regulation of apoptotic process"/>
    <property type="evidence" value="ECO:0007669"/>
    <property type="project" value="InterPro"/>
</dbReference>
<reference evidence="2" key="1">
    <citation type="thesis" date="2020" institute="ProQuest LLC" country="789 East Eisenhower Parkway, Ann Arbor, MI, USA">
        <title>Comparative Genomics and Chromosome Evolution.</title>
        <authorList>
            <person name="Mudd A.B."/>
        </authorList>
    </citation>
    <scope>NUCLEOTIDE SEQUENCE</scope>
    <source>
        <strain evidence="2">Female2</strain>
        <tissue evidence="2">Blood</tissue>
    </source>
</reference>
<accession>A0A8T2JU13</accession>
<sequence length="198" mass="22161">MARPLYDGSPSEPVQNIQGENNNAFPAGVANNTCDGICEQNVPLSNQTNIIHLQPSSYQRCHCQINREAQSNCEESELCGQSLFPATFNTGETTAISLTHSGSDTSGMDTDVYVPEQNDSVGASQDGALLLVMEENLEREIALRLRRIGDQMNELYLQRRFVGEQHHWWGPLRWHLTQFISEILAALYNPLVDILPHH</sequence>
<dbReference type="Proteomes" id="UP000812440">
    <property type="component" value="Chromosome 8_10"/>
</dbReference>
<protein>
    <submittedName>
        <fullName evidence="2">Uncharacterized protein</fullName>
    </submittedName>
</protein>
<organism evidence="2 3">
    <name type="scientific">Hymenochirus boettgeri</name>
    <name type="common">Congo dwarf clawed frog</name>
    <dbReference type="NCBI Taxonomy" id="247094"/>
    <lineage>
        <taxon>Eukaryota</taxon>
        <taxon>Metazoa</taxon>
        <taxon>Chordata</taxon>
        <taxon>Craniata</taxon>
        <taxon>Vertebrata</taxon>
        <taxon>Euteleostomi</taxon>
        <taxon>Amphibia</taxon>
        <taxon>Batrachia</taxon>
        <taxon>Anura</taxon>
        <taxon>Pipoidea</taxon>
        <taxon>Pipidae</taxon>
        <taxon>Pipinae</taxon>
        <taxon>Hymenochirus</taxon>
    </lineage>
</organism>
<evidence type="ECO:0000313" key="3">
    <source>
        <dbReference type="Proteomes" id="UP000812440"/>
    </source>
</evidence>
<feature type="compositionally biased region" description="Polar residues" evidence="1">
    <location>
        <begin position="12"/>
        <end position="23"/>
    </location>
</feature>
<dbReference type="InterPro" id="IPR031661">
    <property type="entry name" value="Bbc3"/>
</dbReference>
<dbReference type="GO" id="GO:0005739">
    <property type="term" value="C:mitochondrion"/>
    <property type="evidence" value="ECO:0007669"/>
    <property type="project" value="InterPro"/>
</dbReference>
<proteinExistence type="predicted"/>
<comment type="caution">
    <text evidence="2">The sequence shown here is derived from an EMBL/GenBank/DDBJ whole genome shotgun (WGS) entry which is preliminary data.</text>
</comment>
<evidence type="ECO:0000313" key="2">
    <source>
        <dbReference type="EMBL" id="KAG8448725.1"/>
    </source>
</evidence>
<dbReference type="Pfam" id="PF15826">
    <property type="entry name" value="PUMA"/>
    <property type="match status" value="1"/>
</dbReference>
<dbReference type="GO" id="GO:0097193">
    <property type="term" value="P:intrinsic apoptotic signaling pathway"/>
    <property type="evidence" value="ECO:0007669"/>
    <property type="project" value="InterPro"/>
</dbReference>
<gene>
    <name evidence="2" type="ORF">GDO86_015699</name>
</gene>
<evidence type="ECO:0000256" key="1">
    <source>
        <dbReference type="SAM" id="MobiDB-lite"/>
    </source>
</evidence>
<dbReference type="EMBL" id="JAACNH010000003">
    <property type="protein sequence ID" value="KAG8448725.1"/>
    <property type="molecule type" value="Genomic_DNA"/>
</dbReference>